<reference evidence="1 2" key="1">
    <citation type="journal article" date="2012" name="Stand. Genomic Sci.">
        <title>Genome sequence of the orange-pigmented seawater bacterium Owenweeksia hongkongensis type strain (UST20020801(T)).</title>
        <authorList>
            <person name="Riedel T."/>
            <person name="Held B."/>
            <person name="Nolan M."/>
            <person name="Lucas S."/>
            <person name="Lapidus A."/>
            <person name="Tice H."/>
            <person name="Del Rio T.G."/>
            <person name="Cheng J.F."/>
            <person name="Han C."/>
            <person name="Tapia R."/>
            <person name="Goodwin L.A."/>
            <person name="Pitluck S."/>
            <person name="Liolios K."/>
            <person name="Mavromatis K."/>
            <person name="Pagani I."/>
            <person name="Ivanova N."/>
            <person name="Mikhailova N."/>
            <person name="Pati A."/>
            <person name="Chen A."/>
            <person name="Palaniappan K."/>
            <person name="Rohde M."/>
            <person name="Tindall B.J."/>
            <person name="Detter J.C."/>
            <person name="Goker M."/>
            <person name="Woyke T."/>
            <person name="Bristow J."/>
            <person name="Eisen J.A."/>
            <person name="Markowitz V."/>
            <person name="Hugenholtz P."/>
            <person name="Klenk H.P."/>
            <person name="Kyrpides N.C."/>
        </authorList>
    </citation>
    <scope>NUCLEOTIDE SEQUENCE</scope>
    <source>
        <strain evidence="2">DSM 17368 / JCM 12287 / NRRL B-23963</strain>
    </source>
</reference>
<evidence type="ECO:0000313" key="1">
    <source>
        <dbReference type="EMBL" id="AEV31788.1"/>
    </source>
</evidence>
<dbReference type="Proteomes" id="UP000005631">
    <property type="component" value="Chromosome"/>
</dbReference>
<evidence type="ECO:0000313" key="2">
    <source>
        <dbReference type="Proteomes" id="UP000005631"/>
    </source>
</evidence>
<dbReference type="RefSeq" id="WP_014201149.1">
    <property type="nucleotide sequence ID" value="NC_016599.1"/>
</dbReference>
<name>G8R238_OWEHD</name>
<dbReference type="STRING" id="926562.Oweho_0775"/>
<dbReference type="OrthoDB" id="4845881at2"/>
<proteinExistence type="predicted"/>
<dbReference type="KEGG" id="oho:Oweho_0775"/>
<protein>
    <submittedName>
        <fullName evidence="1">Transthyretin-like family</fullName>
    </submittedName>
</protein>
<organism evidence="1 2">
    <name type="scientific">Owenweeksia hongkongensis (strain DSM 17368 / CIP 108786 / JCM 12287 / NRRL B-23963 / UST20020801)</name>
    <dbReference type="NCBI Taxonomy" id="926562"/>
    <lineage>
        <taxon>Bacteria</taxon>
        <taxon>Pseudomonadati</taxon>
        <taxon>Bacteroidota</taxon>
        <taxon>Flavobacteriia</taxon>
        <taxon>Flavobacteriales</taxon>
        <taxon>Owenweeksiaceae</taxon>
        <taxon>Owenweeksia</taxon>
    </lineage>
</organism>
<accession>G8R238</accession>
<dbReference type="AlphaFoldDB" id="G8R238"/>
<keyword evidence="2" id="KW-1185">Reference proteome</keyword>
<sequence>MSFIIRGNLCGYICRDCRESLSNVVVRIYEPGDSQNQPDIVAADPKYTLQVLDEKEVNAKKKQLLAEGKTDESGSFEITLPKGYNGGPVVIDVSLSRVPEQTSDVKKTVQFSITTLQPAWRGNDNDHYFTWSYCLSYRFWCAIRALFDAWVICGTVRSCVDNKTPLVGVKVSAFDADWLSDDLLGTATTDGGGHFRIDYTSKDFKQTFLSPIINVETPFSSTSGPDLYFVVESSGGTVLYEETRPDGQTPDRRDAPNCFCINLCVDFEIPGPDTIVSAWTGIGTQFTIPVGVDLNDFDTEGYAGSLRYGLTGAIRATGQVAISSTNKAMQGNPYEYRFLVSDSVTGVNGGVPVNAANFTKIVGVDSGLFSSIKIGQMWYNGSPFKVVDIEATTADLDSDGWLDANQSVLRTFTDDPGLNPADLTDPTESSKWHWVDLDGMMGINTSVLTDNNMPSVGQAGDAVPPAQRKGVEKIAIRFELREVIDKAANNFNYLSGSGQTLNAMVVNNTAPTVEFEIKQNSGGAACDALSGNIDVAYTAHHPELEDVRINIRSNDSAINTNLVGPGLPVNNNTNAGLNHRNDASLPITQAPNSIALKTCSYIATFNVKRRLHTGDGGIGTHQIQKSFYYTA</sequence>
<dbReference type="EMBL" id="CP003156">
    <property type="protein sequence ID" value="AEV31788.1"/>
    <property type="molecule type" value="Genomic_DNA"/>
</dbReference>
<dbReference type="eggNOG" id="ENOG502Z7U5">
    <property type="taxonomic scope" value="Bacteria"/>
</dbReference>
<dbReference type="Gene3D" id="2.60.40.3330">
    <property type="match status" value="1"/>
</dbReference>
<dbReference type="HOGENOM" id="CLU_443993_0_0_10"/>
<gene>
    <name evidence="1" type="ordered locus">Oweho_0775</name>
</gene>
<dbReference type="InterPro" id="IPR038479">
    <property type="entry name" value="Transthyretin-like_sf"/>
</dbReference>